<dbReference type="RefSeq" id="WP_087883003.1">
    <property type="nucleotide sequence ID" value="NZ_CP021748.1"/>
</dbReference>
<proteinExistence type="predicted"/>
<evidence type="ECO:0008006" key="4">
    <source>
        <dbReference type="Google" id="ProtNLM"/>
    </source>
</evidence>
<sequence>MHRRTTALALALAAASLSAAPASAEAAPTRERGAGDVCFYTQPGYTGASWCYRPPGYADVPAPLHDNAASFESNADVTVYAIDWVRPGQCLYRTIWTGDRSTNWEWRNKLDAVQSVRPTDCQAG</sequence>
<keyword evidence="3" id="KW-1185">Reference proteome</keyword>
<feature type="chain" id="PRO_5012057258" description="Peptidase inhibitor family I36 protein" evidence="1">
    <location>
        <begin position="27"/>
        <end position="124"/>
    </location>
</feature>
<gene>
    <name evidence="2" type="ORF">SMD44_01019</name>
</gene>
<organism evidence="2 3">
    <name type="scientific">Streptomyces alboflavus</name>
    <dbReference type="NCBI Taxonomy" id="67267"/>
    <lineage>
        <taxon>Bacteria</taxon>
        <taxon>Bacillati</taxon>
        <taxon>Actinomycetota</taxon>
        <taxon>Actinomycetes</taxon>
        <taxon>Kitasatosporales</taxon>
        <taxon>Streptomycetaceae</taxon>
        <taxon>Streptomyces</taxon>
    </lineage>
</organism>
<reference evidence="2 3" key="1">
    <citation type="submission" date="2017-05" db="EMBL/GenBank/DDBJ databases">
        <title>Streptomyces alboflavus Genome sequencing and assembly.</title>
        <authorList>
            <person name="Wang Y."/>
            <person name="Du B."/>
            <person name="Ding Y."/>
            <person name="Liu H."/>
            <person name="Hou Q."/>
            <person name="Liu K."/>
            <person name="Wang C."/>
            <person name="Yao L."/>
        </authorList>
    </citation>
    <scope>NUCLEOTIDE SEQUENCE [LARGE SCALE GENOMIC DNA]</scope>
    <source>
        <strain evidence="2 3">MDJK44</strain>
    </source>
</reference>
<feature type="signal peptide" evidence="1">
    <location>
        <begin position="1"/>
        <end position="26"/>
    </location>
</feature>
<dbReference type="KEGG" id="salf:SMD44_01019"/>
<protein>
    <recommendedName>
        <fullName evidence="4">Peptidase inhibitor family I36 protein</fullName>
    </recommendedName>
</protein>
<dbReference type="STRING" id="67267.GCA_000716675_01055"/>
<dbReference type="Proteomes" id="UP000195880">
    <property type="component" value="Chromosome"/>
</dbReference>
<evidence type="ECO:0000256" key="1">
    <source>
        <dbReference type="SAM" id="SignalP"/>
    </source>
</evidence>
<evidence type="ECO:0000313" key="3">
    <source>
        <dbReference type="Proteomes" id="UP000195880"/>
    </source>
</evidence>
<dbReference type="Gene3D" id="2.60.20.10">
    <property type="entry name" value="Crystallins"/>
    <property type="match status" value="1"/>
</dbReference>
<evidence type="ECO:0000313" key="2">
    <source>
        <dbReference type="EMBL" id="ARX81621.1"/>
    </source>
</evidence>
<name>A0A1Z1W5C1_9ACTN</name>
<keyword evidence="1" id="KW-0732">Signal</keyword>
<dbReference type="OrthoDB" id="4296366at2"/>
<dbReference type="AlphaFoldDB" id="A0A1Z1W5C1"/>
<accession>A0A1Z1W5C1</accession>
<dbReference type="EMBL" id="CP021748">
    <property type="protein sequence ID" value="ARX81621.1"/>
    <property type="molecule type" value="Genomic_DNA"/>
</dbReference>
<dbReference type="eggNOG" id="ENOG5031U59">
    <property type="taxonomic scope" value="Bacteria"/>
</dbReference>